<gene>
    <name evidence="3" type="ORF">C8P63_109100</name>
</gene>
<dbReference type="EMBL" id="QBKR01000009">
    <property type="protein sequence ID" value="PTX60335.1"/>
    <property type="molecule type" value="Genomic_DNA"/>
</dbReference>
<evidence type="ECO:0000313" key="3">
    <source>
        <dbReference type="EMBL" id="PTX60335.1"/>
    </source>
</evidence>
<feature type="domain" description="Glycosyl transferase family 1" evidence="1">
    <location>
        <begin position="187"/>
        <end position="357"/>
    </location>
</feature>
<dbReference type="InterPro" id="IPR050194">
    <property type="entry name" value="Glycosyltransferase_grp1"/>
</dbReference>
<dbReference type="SUPFAM" id="SSF53756">
    <property type="entry name" value="UDP-Glycosyltransferase/glycogen phosphorylase"/>
    <property type="match status" value="1"/>
</dbReference>
<keyword evidence="3" id="KW-0808">Transferase</keyword>
<organism evidence="3 4">
    <name type="scientific">Melghirimyces profundicolus</name>
    <dbReference type="NCBI Taxonomy" id="1242148"/>
    <lineage>
        <taxon>Bacteria</taxon>
        <taxon>Bacillati</taxon>
        <taxon>Bacillota</taxon>
        <taxon>Bacilli</taxon>
        <taxon>Bacillales</taxon>
        <taxon>Thermoactinomycetaceae</taxon>
        <taxon>Melghirimyces</taxon>
    </lineage>
</organism>
<dbReference type="InterPro" id="IPR001296">
    <property type="entry name" value="Glyco_trans_1"/>
</dbReference>
<evidence type="ECO:0000259" key="2">
    <source>
        <dbReference type="Pfam" id="PF13439"/>
    </source>
</evidence>
<accession>A0A2T6BW80</accession>
<evidence type="ECO:0000313" key="4">
    <source>
        <dbReference type="Proteomes" id="UP000244240"/>
    </source>
</evidence>
<dbReference type="Gene3D" id="3.40.50.2000">
    <property type="entry name" value="Glycogen Phosphorylase B"/>
    <property type="match status" value="2"/>
</dbReference>
<proteinExistence type="predicted"/>
<protein>
    <submittedName>
        <fullName evidence="3">Glycosyltransferase involved in cell wall biosynthesis</fullName>
    </submittedName>
</protein>
<dbReference type="RefSeq" id="WP_108023052.1">
    <property type="nucleotide sequence ID" value="NZ_QBKR01000009.1"/>
</dbReference>
<comment type="caution">
    <text evidence="3">The sequence shown here is derived from an EMBL/GenBank/DDBJ whole genome shotgun (WGS) entry which is preliminary data.</text>
</comment>
<dbReference type="Pfam" id="PF13439">
    <property type="entry name" value="Glyco_transf_4"/>
    <property type="match status" value="1"/>
</dbReference>
<keyword evidence="4" id="KW-1185">Reference proteome</keyword>
<dbReference type="Pfam" id="PF00534">
    <property type="entry name" value="Glycos_transf_1"/>
    <property type="match status" value="1"/>
</dbReference>
<dbReference type="GO" id="GO:0016757">
    <property type="term" value="F:glycosyltransferase activity"/>
    <property type="evidence" value="ECO:0007669"/>
    <property type="project" value="InterPro"/>
</dbReference>
<dbReference type="PANTHER" id="PTHR45947">
    <property type="entry name" value="SULFOQUINOVOSYL TRANSFERASE SQD2"/>
    <property type="match status" value="1"/>
</dbReference>
<evidence type="ECO:0000259" key="1">
    <source>
        <dbReference type="Pfam" id="PF00534"/>
    </source>
</evidence>
<reference evidence="3 4" key="1">
    <citation type="submission" date="2018-04" db="EMBL/GenBank/DDBJ databases">
        <title>Genomic Encyclopedia of Archaeal and Bacterial Type Strains, Phase II (KMG-II): from individual species to whole genera.</title>
        <authorList>
            <person name="Goeker M."/>
        </authorList>
    </citation>
    <scope>NUCLEOTIDE SEQUENCE [LARGE SCALE GENOMIC DNA]</scope>
    <source>
        <strain evidence="3 4">DSM 45787</strain>
    </source>
</reference>
<dbReference type="AlphaFoldDB" id="A0A2T6BW80"/>
<sequence>MNRSSVRVLMLLNHFHVGGTETYTLSLTRELLRQGTKVVIAGQEGQMAPRFRHLGCPVYILSDVRMAPLWNPWQKTWQYNPRESRQLRNIILRENIDLIHAHEVSIALSVKEIVHEKRIPLVFTVHGQYYNASDIKRIARTASAVISVSPPIQDWLKNNGMESRLIPNGIDTREFHFDAESSETRLHHQIPPDAVVVLYAARLTWKKGQIAKQFVEACGRLKKESFPHLHAVIVGDGSQTSEIKKEIRKIQYPQSPFIHLLGSREDMPRLYSMSDGVVGTGRVALEAMACRRPVIAAGCEGLLGLVTPESHEEAWNGYFGDHRAEEPCTVQGLLREMEKLLLITRMKERERLTEQGYIFICDRFHNPGVADRIRKLYLQLVNAHVQKHTP</sequence>
<dbReference type="PANTHER" id="PTHR45947:SF3">
    <property type="entry name" value="SULFOQUINOVOSYL TRANSFERASE SQD2"/>
    <property type="match status" value="1"/>
</dbReference>
<dbReference type="InterPro" id="IPR028098">
    <property type="entry name" value="Glyco_trans_4-like_N"/>
</dbReference>
<dbReference type="OrthoDB" id="59694at2"/>
<feature type="domain" description="Glycosyltransferase subfamily 4-like N-terminal" evidence="2">
    <location>
        <begin position="17"/>
        <end position="173"/>
    </location>
</feature>
<name>A0A2T6BW80_9BACL</name>
<dbReference type="Proteomes" id="UP000244240">
    <property type="component" value="Unassembled WGS sequence"/>
</dbReference>